<organism evidence="6 7">
    <name type="scientific">Lentilactobacillus parabuchneri</name>
    <dbReference type="NCBI Taxonomy" id="152331"/>
    <lineage>
        <taxon>Bacteria</taxon>
        <taxon>Bacillati</taxon>
        <taxon>Bacillota</taxon>
        <taxon>Bacilli</taxon>
        <taxon>Lactobacillales</taxon>
        <taxon>Lactobacillaceae</taxon>
        <taxon>Lentilactobacillus</taxon>
    </lineage>
</organism>
<gene>
    <name evidence="6" type="ORF">GKC44_12300</name>
</gene>
<sequence>MIEFSHVTKTFDGQDALKDLNLTIHDGELFVLVGPSGSGKTTLLKTVNRLVVPTS</sequence>
<dbReference type="InterPro" id="IPR003439">
    <property type="entry name" value="ABC_transporter-like_ATP-bd"/>
</dbReference>
<dbReference type="PANTHER" id="PTHR42711">
    <property type="entry name" value="ABC TRANSPORTER ATP-BINDING PROTEIN"/>
    <property type="match status" value="1"/>
</dbReference>
<dbReference type="EMBL" id="WKKY01000743">
    <property type="protein sequence ID" value="MSE21998.1"/>
    <property type="molecule type" value="Genomic_DNA"/>
</dbReference>
<reference evidence="6 7" key="1">
    <citation type="submission" date="2019-11" db="EMBL/GenBank/DDBJ databases">
        <title>Draft Genome Sequence of Plant Growth-Promoting Rhizosphere-Associated Bacteria.</title>
        <authorList>
            <person name="Vasilyev I.Y."/>
            <person name="Radchenko V."/>
            <person name="Ilnitskaya E.V."/>
        </authorList>
    </citation>
    <scope>NUCLEOTIDE SEQUENCE [LARGE SCALE GENOMIC DNA]</scope>
    <source>
        <strain evidence="6 7">VRA_07sq_f</strain>
    </source>
</reference>
<dbReference type="PANTHER" id="PTHR42711:SF5">
    <property type="entry name" value="ABC TRANSPORTER ATP-BINDING PROTEIN NATA"/>
    <property type="match status" value="1"/>
</dbReference>
<dbReference type="InterPro" id="IPR027417">
    <property type="entry name" value="P-loop_NTPase"/>
</dbReference>
<evidence type="ECO:0000256" key="2">
    <source>
        <dbReference type="ARBA" id="ARBA00022448"/>
    </source>
</evidence>
<protein>
    <submittedName>
        <fullName evidence="6">ATP-binding cassette domain-containing protein</fullName>
    </submittedName>
</protein>
<dbReference type="Pfam" id="PF00005">
    <property type="entry name" value="ABC_tran"/>
    <property type="match status" value="1"/>
</dbReference>
<dbReference type="InterPro" id="IPR050763">
    <property type="entry name" value="ABC_transporter_ATP-binding"/>
</dbReference>
<accession>A0A844ENM5</accession>
<dbReference type="GO" id="GO:0005524">
    <property type="term" value="F:ATP binding"/>
    <property type="evidence" value="ECO:0007669"/>
    <property type="project" value="UniProtKB-KW"/>
</dbReference>
<name>A0A844ENM5_9LACO</name>
<keyword evidence="2" id="KW-0813">Transport</keyword>
<keyword evidence="4 6" id="KW-0067">ATP-binding</keyword>
<comment type="caution">
    <text evidence="6">The sequence shown here is derived from an EMBL/GenBank/DDBJ whole genome shotgun (WGS) entry which is preliminary data.</text>
</comment>
<evidence type="ECO:0000259" key="5">
    <source>
        <dbReference type="Pfam" id="PF00005"/>
    </source>
</evidence>
<dbReference type="Gene3D" id="3.40.50.300">
    <property type="entry name" value="P-loop containing nucleotide triphosphate hydrolases"/>
    <property type="match status" value="1"/>
</dbReference>
<dbReference type="Proteomes" id="UP000491237">
    <property type="component" value="Unassembled WGS sequence"/>
</dbReference>
<proteinExistence type="inferred from homology"/>
<evidence type="ECO:0000313" key="7">
    <source>
        <dbReference type="Proteomes" id="UP000491237"/>
    </source>
</evidence>
<comment type="similarity">
    <text evidence="1">Belongs to the ABC transporter superfamily.</text>
</comment>
<dbReference type="AlphaFoldDB" id="A0A844ENM5"/>
<dbReference type="GO" id="GO:0016887">
    <property type="term" value="F:ATP hydrolysis activity"/>
    <property type="evidence" value="ECO:0007669"/>
    <property type="project" value="InterPro"/>
</dbReference>
<feature type="domain" description="ABC transporter" evidence="5">
    <location>
        <begin position="17"/>
        <end position="54"/>
    </location>
</feature>
<keyword evidence="3" id="KW-0547">Nucleotide-binding</keyword>
<evidence type="ECO:0000256" key="4">
    <source>
        <dbReference type="ARBA" id="ARBA00022840"/>
    </source>
</evidence>
<evidence type="ECO:0000256" key="3">
    <source>
        <dbReference type="ARBA" id="ARBA00022741"/>
    </source>
</evidence>
<evidence type="ECO:0000256" key="1">
    <source>
        <dbReference type="ARBA" id="ARBA00005417"/>
    </source>
</evidence>
<dbReference type="SUPFAM" id="SSF52540">
    <property type="entry name" value="P-loop containing nucleoside triphosphate hydrolases"/>
    <property type="match status" value="1"/>
</dbReference>
<evidence type="ECO:0000313" key="6">
    <source>
        <dbReference type="EMBL" id="MSE21998.1"/>
    </source>
</evidence>
<feature type="non-terminal residue" evidence="6">
    <location>
        <position position="55"/>
    </location>
</feature>